<dbReference type="PANTHER" id="PTHR30273:SF2">
    <property type="entry name" value="PROTEIN FECR"/>
    <property type="match status" value="1"/>
</dbReference>
<sequence>MTEEFLYRYVSCQTTPEEEQEILAWLNADPEHERLLAQVHRRHDLAALSAPLINELYDRDRKNNLRHLVRRWAVAGLSAAAAVSLLFGGYYYRQSRMLERLGARNITLDVPAGQHLRISLPDGTAVWLNAGTRLEYPALFADAERRVRVDGEARFDVTHDADHPFVVETYACDVRVLGTEFDVAASRERGSFTMALFEGSVEVRNRQTDQTVRLRPNETVRLEGSRLAVGRIENSDDYLWTEGYINFRGHTFREIIDRYRQVYGVEIRLEGVTVPETKFQWGKIHIQDGVDNAMKVLQTIYPITYEFDPEQRTIVVRNR</sequence>
<feature type="transmembrane region" description="Helical" evidence="1">
    <location>
        <begin position="72"/>
        <end position="92"/>
    </location>
</feature>
<reference evidence="4" key="2">
    <citation type="submission" date="2021-04" db="EMBL/GenBank/DDBJ databases">
        <authorList>
            <person name="Gilroy R."/>
        </authorList>
    </citation>
    <scope>NUCLEOTIDE SEQUENCE</scope>
    <source>
        <strain evidence="4">5134</strain>
    </source>
</reference>
<protein>
    <submittedName>
        <fullName evidence="4">FecR domain-containing protein</fullName>
    </submittedName>
</protein>
<dbReference type="EMBL" id="DXDA01000026">
    <property type="protein sequence ID" value="HIY68384.1"/>
    <property type="molecule type" value="Genomic_DNA"/>
</dbReference>
<comment type="caution">
    <text evidence="4">The sequence shown here is derived from an EMBL/GenBank/DDBJ whole genome shotgun (WGS) entry which is preliminary data.</text>
</comment>
<dbReference type="PANTHER" id="PTHR30273">
    <property type="entry name" value="PERIPLASMIC SIGNAL SENSOR AND SIGMA FACTOR ACTIVATOR FECR-RELATED"/>
    <property type="match status" value="1"/>
</dbReference>
<keyword evidence="1" id="KW-1133">Transmembrane helix</keyword>
<evidence type="ECO:0000256" key="1">
    <source>
        <dbReference type="SAM" id="Phobius"/>
    </source>
</evidence>
<organism evidence="4 5">
    <name type="scientific">Candidatus Alistipes intestinigallinarum</name>
    <dbReference type="NCBI Taxonomy" id="2838440"/>
    <lineage>
        <taxon>Bacteria</taxon>
        <taxon>Pseudomonadati</taxon>
        <taxon>Bacteroidota</taxon>
        <taxon>Bacteroidia</taxon>
        <taxon>Bacteroidales</taxon>
        <taxon>Rikenellaceae</taxon>
        <taxon>Alistipes</taxon>
    </lineage>
</organism>
<evidence type="ECO:0000313" key="5">
    <source>
        <dbReference type="Proteomes" id="UP000886844"/>
    </source>
</evidence>
<dbReference type="Gene3D" id="2.60.120.1440">
    <property type="match status" value="1"/>
</dbReference>
<name>A0A9D1YYX2_9BACT</name>
<feature type="domain" description="FecR protein" evidence="2">
    <location>
        <begin position="109"/>
        <end position="202"/>
    </location>
</feature>
<reference evidence="4" key="1">
    <citation type="journal article" date="2021" name="PeerJ">
        <title>Extensive microbial diversity within the chicken gut microbiome revealed by metagenomics and culture.</title>
        <authorList>
            <person name="Gilroy R."/>
            <person name="Ravi A."/>
            <person name="Getino M."/>
            <person name="Pursley I."/>
            <person name="Horton D.L."/>
            <person name="Alikhan N.F."/>
            <person name="Baker D."/>
            <person name="Gharbi K."/>
            <person name="Hall N."/>
            <person name="Watson M."/>
            <person name="Adriaenssens E.M."/>
            <person name="Foster-Nyarko E."/>
            <person name="Jarju S."/>
            <person name="Secka A."/>
            <person name="Antonio M."/>
            <person name="Oren A."/>
            <person name="Chaudhuri R.R."/>
            <person name="La Ragione R."/>
            <person name="Hildebrand F."/>
            <person name="Pallen M.J."/>
        </authorList>
    </citation>
    <scope>NUCLEOTIDE SEQUENCE</scope>
    <source>
        <strain evidence="4">5134</strain>
    </source>
</reference>
<evidence type="ECO:0000259" key="2">
    <source>
        <dbReference type="Pfam" id="PF04773"/>
    </source>
</evidence>
<gene>
    <name evidence="4" type="ORF">H9828_03080</name>
</gene>
<dbReference type="InterPro" id="IPR032508">
    <property type="entry name" value="FecR_C"/>
</dbReference>
<feature type="domain" description="Protein FecR C-terminal" evidence="3">
    <location>
        <begin position="244"/>
        <end position="314"/>
    </location>
</feature>
<dbReference type="Proteomes" id="UP000886844">
    <property type="component" value="Unassembled WGS sequence"/>
</dbReference>
<dbReference type="PIRSF" id="PIRSF018266">
    <property type="entry name" value="FecR"/>
    <property type="match status" value="1"/>
</dbReference>
<dbReference type="Gene3D" id="3.55.50.30">
    <property type="match status" value="1"/>
</dbReference>
<dbReference type="InterPro" id="IPR012373">
    <property type="entry name" value="Ferrdict_sens_TM"/>
</dbReference>
<dbReference type="Pfam" id="PF04773">
    <property type="entry name" value="FecR"/>
    <property type="match status" value="1"/>
</dbReference>
<keyword evidence="1" id="KW-0812">Transmembrane</keyword>
<keyword evidence="1" id="KW-0472">Membrane</keyword>
<evidence type="ECO:0000313" key="4">
    <source>
        <dbReference type="EMBL" id="HIY68384.1"/>
    </source>
</evidence>
<dbReference type="InterPro" id="IPR006860">
    <property type="entry name" value="FecR"/>
</dbReference>
<dbReference type="AlphaFoldDB" id="A0A9D1YYX2"/>
<dbReference type="GO" id="GO:0016989">
    <property type="term" value="F:sigma factor antagonist activity"/>
    <property type="evidence" value="ECO:0007669"/>
    <property type="project" value="TreeGrafter"/>
</dbReference>
<dbReference type="Pfam" id="PF16344">
    <property type="entry name" value="FecR_C"/>
    <property type="match status" value="1"/>
</dbReference>
<evidence type="ECO:0000259" key="3">
    <source>
        <dbReference type="Pfam" id="PF16344"/>
    </source>
</evidence>
<proteinExistence type="predicted"/>
<accession>A0A9D1YYX2</accession>